<dbReference type="Proteomes" id="UP000574390">
    <property type="component" value="Unassembled WGS sequence"/>
</dbReference>
<proteinExistence type="predicted"/>
<feature type="non-terminal residue" evidence="1">
    <location>
        <position position="1"/>
    </location>
</feature>
<gene>
    <name evidence="1" type="ORF">FOZ62_014111</name>
</gene>
<evidence type="ECO:0000313" key="1">
    <source>
        <dbReference type="EMBL" id="KAF4727680.1"/>
    </source>
</evidence>
<feature type="non-terminal residue" evidence="1">
    <location>
        <position position="119"/>
    </location>
</feature>
<accession>A0A7J6S6K4</accession>
<evidence type="ECO:0000313" key="2">
    <source>
        <dbReference type="Proteomes" id="UP000574390"/>
    </source>
</evidence>
<dbReference type="EMBL" id="JABANM010017492">
    <property type="protein sequence ID" value="KAF4727680.1"/>
    <property type="molecule type" value="Genomic_DNA"/>
</dbReference>
<dbReference type="SUPFAM" id="SSF56112">
    <property type="entry name" value="Protein kinase-like (PK-like)"/>
    <property type="match status" value="1"/>
</dbReference>
<organism evidence="1 2">
    <name type="scientific">Perkinsus olseni</name>
    <name type="common">Perkinsus atlanticus</name>
    <dbReference type="NCBI Taxonomy" id="32597"/>
    <lineage>
        <taxon>Eukaryota</taxon>
        <taxon>Sar</taxon>
        <taxon>Alveolata</taxon>
        <taxon>Perkinsozoa</taxon>
        <taxon>Perkinsea</taxon>
        <taxon>Perkinsida</taxon>
        <taxon>Perkinsidae</taxon>
        <taxon>Perkinsus</taxon>
    </lineage>
</organism>
<protein>
    <submittedName>
        <fullName evidence="1">Uncharacterized protein</fullName>
    </submittedName>
</protein>
<dbReference type="InterPro" id="IPR011009">
    <property type="entry name" value="Kinase-like_dom_sf"/>
</dbReference>
<name>A0A7J6S6K4_PEROL</name>
<comment type="caution">
    <text evidence="1">The sequence shown here is derived from an EMBL/GenBank/DDBJ whole genome shotgun (WGS) entry which is preliminary data.</text>
</comment>
<dbReference type="Gene3D" id="1.10.510.10">
    <property type="entry name" value="Transferase(Phosphotransferase) domain 1"/>
    <property type="match status" value="1"/>
</dbReference>
<sequence>TMLVGKLPFYSSDLSKLFNTIARCDLPVGELLVTTRDAPPPWLTHLITSLLRRRPSDRPQASEAIDMVPKQIPPPVHCDTLWATMYSLGVDESKEEVTSWIGSGCTTMEKFLRDNDWAL</sequence>
<reference evidence="1 2" key="1">
    <citation type="submission" date="2020-04" db="EMBL/GenBank/DDBJ databases">
        <title>Perkinsus olseni comparative genomics.</title>
        <authorList>
            <person name="Bogema D.R."/>
        </authorList>
    </citation>
    <scope>NUCLEOTIDE SEQUENCE [LARGE SCALE GENOMIC DNA]</scope>
    <source>
        <strain evidence="1">ATCC PRA-205</strain>
    </source>
</reference>
<dbReference type="AlphaFoldDB" id="A0A7J6S6K4"/>